<proteinExistence type="predicted"/>
<dbReference type="GO" id="GO:0005789">
    <property type="term" value="C:endoplasmic reticulum membrane"/>
    <property type="evidence" value="ECO:0007669"/>
    <property type="project" value="TreeGrafter"/>
</dbReference>
<dbReference type="GO" id="GO:0000421">
    <property type="term" value="C:autophagosome membrane"/>
    <property type="evidence" value="ECO:0007669"/>
    <property type="project" value="TreeGrafter"/>
</dbReference>
<dbReference type="Proteomes" id="UP000218231">
    <property type="component" value="Unassembled WGS sequence"/>
</dbReference>
<gene>
    <name evidence="2" type="ORF">WR25_02455</name>
</gene>
<reference evidence="2 3" key="1">
    <citation type="journal article" date="2017" name="Curr. Biol.">
        <title>Genome architecture and evolution of a unichromosomal asexual nematode.</title>
        <authorList>
            <person name="Fradin H."/>
            <person name="Zegar C."/>
            <person name="Gutwein M."/>
            <person name="Lucas J."/>
            <person name="Kovtun M."/>
            <person name="Corcoran D."/>
            <person name="Baugh L.R."/>
            <person name="Kiontke K."/>
            <person name="Gunsalus K."/>
            <person name="Fitch D.H."/>
            <person name="Piano F."/>
        </authorList>
    </citation>
    <scope>NUCLEOTIDE SEQUENCE [LARGE SCALE GENOMIC DNA]</scope>
    <source>
        <strain evidence="2">PF1309</strain>
    </source>
</reference>
<sequence length="248" mass="27729">MIYLVLLAASVAIIFYVYKLFKAAGWITPPKIEVTDSPSYIDKALTIFYKYNIGSYSNVSSLMCDAAKMGEGKGKPFGIYYSNPQTVPTHLLQSAAGVIIEESDETYEKDLLEAGYEKMILPKTSKSVEARQSFTGTLSIFALIYKTYPAIMEYANQQKLDTSISMEIYEDDTVIVHFPLDHVEEFLVPQYMETDDLEAKLARKKFDSSEGESESEPEKEFDSQAEEAEIEVENSGAGDKSAGDKKDD</sequence>
<evidence type="ECO:0000313" key="2">
    <source>
        <dbReference type="EMBL" id="PAV74475.1"/>
    </source>
</evidence>
<dbReference type="AlphaFoldDB" id="A0A2A2KKK4"/>
<dbReference type="SUPFAM" id="SSF55136">
    <property type="entry name" value="Probable bacterial effector-binding domain"/>
    <property type="match status" value="1"/>
</dbReference>
<dbReference type="Gene3D" id="3.20.80.10">
    <property type="entry name" value="Regulatory factor, effector binding domain"/>
    <property type="match status" value="1"/>
</dbReference>
<dbReference type="EMBL" id="LIAE01008330">
    <property type="protein sequence ID" value="PAV74475.1"/>
    <property type="molecule type" value="Genomic_DNA"/>
</dbReference>
<evidence type="ECO:0008006" key="4">
    <source>
        <dbReference type="Google" id="ProtNLM"/>
    </source>
</evidence>
<keyword evidence="3" id="KW-1185">Reference proteome</keyword>
<dbReference type="STRING" id="2018661.A0A2A2KKK4"/>
<dbReference type="PANTHER" id="PTHR15949:SF3">
    <property type="entry name" value="TESTIS-EXPRESSED PROTEIN 264"/>
    <property type="match status" value="1"/>
</dbReference>
<evidence type="ECO:0000313" key="3">
    <source>
        <dbReference type="Proteomes" id="UP000218231"/>
    </source>
</evidence>
<dbReference type="OrthoDB" id="2140079at2759"/>
<accession>A0A2A2KKK4</accession>
<dbReference type="GO" id="GO:0005634">
    <property type="term" value="C:nucleus"/>
    <property type="evidence" value="ECO:0007669"/>
    <property type="project" value="TreeGrafter"/>
</dbReference>
<dbReference type="GO" id="GO:0061709">
    <property type="term" value="P:reticulophagy"/>
    <property type="evidence" value="ECO:0007669"/>
    <property type="project" value="TreeGrafter"/>
</dbReference>
<organism evidence="2 3">
    <name type="scientific">Diploscapter pachys</name>
    <dbReference type="NCBI Taxonomy" id="2018661"/>
    <lineage>
        <taxon>Eukaryota</taxon>
        <taxon>Metazoa</taxon>
        <taxon>Ecdysozoa</taxon>
        <taxon>Nematoda</taxon>
        <taxon>Chromadorea</taxon>
        <taxon>Rhabditida</taxon>
        <taxon>Rhabditina</taxon>
        <taxon>Rhabditomorpha</taxon>
        <taxon>Rhabditoidea</taxon>
        <taxon>Rhabditidae</taxon>
        <taxon>Diploscapter</taxon>
    </lineage>
</organism>
<feature type="compositionally biased region" description="Acidic residues" evidence="1">
    <location>
        <begin position="223"/>
        <end position="232"/>
    </location>
</feature>
<dbReference type="PANTHER" id="PTHR15949">
    <property type="entry name" value="TESTIS-EXPRESSED PROTEIN 264"/>
    <property type="match status" value="1"/>
</dbReference>
<dbReference type="InterPro" id="IPR011256">
    <property type="entry name" value="Reg_factor_effector_dom_sf"/>
</dbReference>
<dbReference type="GO" id="GO:0005657">
    <property type="term" value="C:replication fork"/>
    <property type="evidence" value="ECO:0007669"/>
    <property type="project" value="TreeGrafter"/>
</dbReference>
<feature type="region of interest" description="Disordered" evidence="1">
    <location>
        <begin position="203"/>
        <end position="248"/>
    </location>
</feature>
<evidence type="ECO:0000256" key="1">
    <source>
        <dbReference type="SAM" id="MobiDB-lite"/>
    </source>
</evidence>
<dbReference type="GO" id="GO:0106300">
    <property type="term" value="P:protein-DNA covalent cross-linking repair"/>
    <property type="evidence" value="ECO:0007669"/>
    <property type="project" value="TreeGrafter"/>
</dbReference>
<comment type="caution">
    <text evidence="2">The sequence shown here is derived from an EMBL/GenBank/DDBJ whole genome shotgun (WGS) entry which is preliminary data.</text>
</comment>
<protein>
    <recommendedName>
        <fullName evidence="4">GyrI-like small molecule binding domain-containing protein</fullName>
    </recommendedName>
</protein>
<name>A0A2A2KKK4_9BILA</name>